<accession>A0A0B8TB60</accession>
<evidence type="ECO:0000313" key="1">
    <source>
        <dbReference type="EMBL" id="KGE15380.1"/>
    </source>
</evidence>
<name>A0A0B8TB60_9SPHI</name>
<keyword evidence="2" id="KW-1185">Reference proteome</keyword>
<dbReference type="Proteomes" id="UP000031802">
    <property type="component" value="Unassembled WGS sequence"/>
</dbReference>
<sequence length="31" mass="3631">MQCLAKRKINEGIEDFVWNKKALQRITVGLK</sequence>
<comment type="caution">
    <text evidence="1">The sequence shown here is derived from an EMBL/GenBank/DDBJ whole genome shotgun (WGS) entry which is preliminary data.</text>
</comment>
<dbReference type="AlphaFoldDB" id="A0A0B8TB60"/>
<reference evidence="1 2" key="2">
    <citation type="journal article" date="2015" name="PLoS ONE">
        <title>Whole-Genome Optical Mapping and Finished Genome Sequence of Sphingobacterium deserti sp. nov., a New Species Isolated from the Western Desert of China.</title>
        <authorList>
            <person name="Teng C."/>
            <person name="Zhou Z."/>
            <person name="Molnar I."/>
            <person name="Li X."/>
            <person name="Tang R."/>
            <person name="Chen M."/>
            <person name="Wang L."/>
            <person name="Su S."/>
            <person name="Zhang W."/>
            <person name="Lin M."/>
        </authorList>
    </citation>
    <scope>NUCLEOTIDE SEQUENCE [LARGE SCALE GENOMIC DNA]</scope>
    <source>
        <strain evidence="2">ACCC05744</strain>
    </source>
</reference>
<gene>
    <name evidence="1" type="ORF">DI53_0862</name>
</gene>
<reference evidence="2" key="1">
    <citation type="submission" date="2014-04" db="EMBL/GenBank/DDBJ databases">
        <title>Whole-Genome optical mapping and complete genome sequence of Sphingobacterium deserti sp. nov., a new spaces isolated from desert in the west of China.</title>
        <authorList>
            <person name="Teng C."/>
            <person name="Zhou Z."/>
            <person name="Li X."/>
            <person name="Chen M."/>
            <person name="Lin M."/>
            <person name="Wang L."/>
            <person name="Su S."/>
            <person name="Zhang C."/>
            <person name="Zhang W."/>
        </authorList>
    </citation>
    <scope>NUCLEOTIDE SEQUENCE [LARGE SCALE GENOMIC DNA]</scope>
    <source>
        <strain evidence="2">ACCC05744</strain>
    </source>
</reference>
<evidence type="ECO:0000313" key="2">
    <source>
        <dbReference type="Proteomes" id="UP000031802"/>
    </source>
</evidence>
<dbReference type="EMBL" id="JJMU01000013">
    <property type="protein sequence ID" value="KGE15380.1"/>
    <property type="molecule type" value="Genomic_DNA"/>
</dbReference>
<protein>
    <submittedName>
        <fullName evidence="1">Uncharacterized protein</fullName>
    </submittedName>
</protein>
<proteinExistence type="predicted"/>
<organism evidence="1 2">
    <name type="scientific">Sphingobacterium deserti</name>
    <dbReference type="NCBI Taxonomy" id="1229276"/>
    <lineage>
        <taxon>Bacteria</taxon>
        <taxon>Pseudomonadati</taxon>
        <taxon>Bacteroidota</taxon>
        <taxon>Sphingobacteriia</taxon>
        <taxon>Sphingobacteriales</taxon>
        <taxon>Sphingobacteriaceae</taxon>
        <taxon>Sphingobacterium</taxon>
    </lineage>
</organism>